<dbReference type="InterPro" id="IPR012337">
    <property type="entry name" value="RNaseH-like_sf"/>
</dbReference>
<evidence type="ECO:0000313" key="2">
    <source>
        <dbReference type="EMBL" id="KQK21321.1"/>
    </source>
</evidence>
<dbReference type="OrthoDB" id="692420at2759"/>
<accession>A0A0Q3LED4</accession>
<dbReference type="EMBL" id="CM000880">
    <property type="protein sequence ID" value="KQK21321.1"/>
    <property type="molecule type" value="Genomic_DNA"/>
</dbReference>
<dbReference type="InterPro" id="IPR002156">
    <property type="entry name" value="RNaseH_domain"/>
</dbReference>
<feature type="domain" description="RNase H type-1" evidence="1">
    <location>
        <begin position="126"/>
        <end position="233"/>
    </location>
</feature>
<evidence type="ECO:0000313" key="3">
    <source>
        <dbReference type="EnsemblPlants" id="KQK21321"/>
    </source>
</evidence>
<dbReference type="Gramene" id="KQK21321">
    <property type="protein sequence ID" value="KQK21321"/>
    <property type="gene ID" value="BRADI_1g60182v3"/>
</dbReference>
<organism evidence="2">
    <name type="scientific">Brachypodium distachyon</name>
    <name type="common">Purple false brome</name>
    <name type="synonym">Trachynia distachya</name>
    <dbReference type="NCBI Taxonomy" id="15368"/>
    <lineage>
        <taxon>Eukaryota</taxon>
        <taxon>Viridiplantae</taxon>
        <taxon>Streptophyta</taxon>
        <taxon>Embryophyta</taxon>
        <taxon>Tracheophyta</taxon>
        <taxon>Spermatophyta</taxon>
        <taxon>Magnoliopsida</taxon>
        <taxon>Liliopsida</taxon>
        <taxon>Poales</taxon>
        <taxon>Poaceae</taxon>
        <taxon>BOP clade</taxon>
        <taxon>Pooideae</taxon>
        <taxon>Stipodae</taxon>
        <taxon>Brachypodieae</taxon>
        <taxon>Brachypodium</taxon>
    </lineage>
</organism>
<dbReference type="Proteomes" id="UP000008810">
    <property type="component" value="Chromosome 1"/>
</dbReference>
<dbReference type="Gene3D" id="3.30.420.10">
    <property type="entry name" value="Ribonuclease H-like superfamily/Ribonuclease H"/>
    <property type="match status" value="1"/>
</dbReference>
<dbReference type="GO" id="GO:0004523">
    <property type="term" value="F:RNA-DNA hybrid ribonuclease activity"/>
    <property type="evidence" value="ECO:0007669"/>
    <property type="project" value="InterPro"/>
</dbReference>
<dbReference type="SUPFAM" id="SSF53098">
    <property type="entry name" value="Ribonuclease H-like"/>
    <property type="match status" value="1"/>
</dbReference>
<proteinExistence type="predicted"/>
<sequence>MSEAWDIPSVDDIVYTGPEWLLDVLRIRGIDVEARGRVILLIWRLWQLRNDVTDDKPLAPIEATRRYPCSYADTLFAIDQNDGRDVIKGKQVVGCSGWKQKEHKTRLVVPCDPWPRPLSDWIAVSTDGSFKDGEAGLGAIIRDDSGEVLVSAYRYLPHCSDALEAEAEAALEGIRLAIPHANHVGPTLNAMEVDRSGICFILSELRRVISGDRELVIKKINCSQNRVADLLANLGRRARGSDDVLLNQPHPNVMVAVAADCNPIIE</sequence>
<evidence type="ECO:0000259" key="1">
    <source>
        <dbReference type="Pfam" id="PF13456"/>
    </source>
</evidence>
<dbReference type="GO" id="GO:0003676">
    <property type="term" value="F:nucleic acid binding"/>
    <property type="evidence" value="ECO:0007669"/>
    <property type="project" value="InterPro"/>
</dbReference>
<protein>
    <recommendedName>
        <fullName evidence="1">RNase H type-1 domain-containing protein</fullName>
    </recommendedName>
</protein>
<dbReference type="EnsemblPlants" id="KQK21321">
    <property type="protein sequence ID" value="KQK21321"/>
    <property type="gene ID" value="BRADI_1g60182v3"/>
</dbReference>
<dbReference type="AlphaFoldDB" id="A0A0Q3LED4"/>
<keyword evidence="4" id="KW-1185">Reference proteome</keyword>
<dbReference type="InterPro" id="IPR036397">
    <property type="entry name" value="RNaseH_sf"/>
</dbReference>
<reference evidence="2" key="2">
    <citation type="submission" date="2017-06" db="EMBL/GenBank/DDBJ databases">
        <title>WGS assembly of Brachypodium distachyon.</title>
        <authorList>
            <consortium name="The International Brachypodium Initiative"/>
            <person name="Lucas S."/>
            <person name="Harmon-Smith M."/>
            <person name="Lail K."/>
            <person name="Tice H."/>
            <person name="Grimwood J."/>
            <person name="Bruce D."/>
            <person name="Barry K."/>
            <person name="Shu S."/>
            <person name="Lindquist E."/>
            <person name="Wang M."/>
            <person name="Pitluck S."/>
            <person name="Vogel J.P."/>
            <person name="Garvin D.F."/>
            <person name="Mockler T.C."/>
            <person name="Schmutz J."/>
            <person name="Rokhsar D."/>
            <person name="Bevan M.W."/>
        </authorList>
    </citation>
    <scope>NUCLEOTIDE SEQUENCE</scope>
    <source>
        <strain evidence="2">Bd21</strain>
    </source>
</reference>
<dbReference type="InParanoid" id="A0A0Q3LED4"/>
<dbReference type="Pfam" id="PF13456">
    <property type="entry name" value="RVT_3"/>
    <property type="match status" value="1"/>
</dbReference>
<dbReference type="PANTHER" id="PTHR47723:SF24">
    <property type="entry name" value="RNASE H TYPE-1 DOMAIN-CONTAINING PROTEIN"/>
    <property type="match status" value="1"/>
</dbReference>
<reference evidence="2 3" key="1">
    <citation type="journal article" date="2010" name="Nature">
        <title>Genome sequencing and analysis of the model grass Brachypodium distachyon.</title>
        <authorList>
            <consortium name="International Brachypodium Initiative"/>
        </authorList>
    </citation>
    <scope>NUCLEOTIDE SEQUENCE [LARGE SCALE GENOMIC DNA]</scope>
    <source>
        <strain evidence="2 3">Bd21</strain>
    </source>
</reference>
<evidence type="ECO:0000313" key="4">
    <source>
        <dbReference type="Proteomes" id="UP000008810"/>
    </source>
</evidence>
<name>A0A0Q3LED4_BRADI</name>
<dbReference type="InterPro" id="IPR053151">
    <property type="entry name" value="RNase_H-like"/>
</dbReference>
<gene>
    <name evidence="2" type="ORF">BRADI_1g60182v3</name>
</gene>
<reference evidence="3" key="3">
    <citation type="submission" date="2018-08" db="UniProtKB">
        <authorList>
            <consortium name="EnsemblPlants"/>
        </authorList>
    </citation>
    <scope>IDENTIFICATION</scope>
    <source>
        <strain evidence="3">cv. Bd21</strain>
    </source>
</reference>
<dbReference type="PANTHER" id="PTHR47723">
    <property type="entry name" value="OS05G0353850 PROTEIN"/>
    <property type="match status" value="1"/>
</dbReference>